<reference evidence="5" key="1">
    <citation type="submission" date="2023-07" db="EMBL/GenBank/DDBJ databases">
        <authorList>
            <person name="Deng Y."/>
            <person name="Zhang Y.-Q."/>
        </authorList>
    </citation>
    <scope>NUCLEOTIDE SEQUENCE [LARGE SCALE GENOMIC DNA]</scope>
    <source>
        <strain evidence="5">CPCC 205710</strain>
    </source>
</reference>
<dbReference type="InterPro" id="IPR016032">
    <property type="entry name" value="Sig_transdc_resp-reg_C-effctor"/>
</dbReference>
<dbReference type="InterPro" id="IPR036388">
    <property type="entry name" value="WH-like_DNA-bd_sf"/>
</dbReference>
<evidence type="ECO:0000256" key="2">
    <source>
        <dbReference type="ARBA" id="ARBA00022840"/>
    </source>
</evidence>
<proteinExistence type="predicted"/>
<dbReference type="CDD" id="cd06170">
    <property type="entry name" value="LuxR_C_like"/>
    <property type="match status" value="1"/>
</dbReference>
<keyword evidence="5" id="KW-1185">Reference proteome</keyword>
<dbReference type="SUPFAM" id="SSF52540">
    <property type="entry name" value="P-loop containing nucleoside triphosphate hydrolases"/>
    <property type="match status" value="1"/>
</dbReference>
<dbReference type="PANTHER" id="PTHR16305:SF35">
    <property type="entry name" value="TRANSCRIPTIONAL ACTIVATOR DOMAIN"/>
    <property type="match status" value="1"/>
</dbReference>
<dbReference type="Pfam" id="PF13191">
    <property type="entry name" value="AAA_16"/>
    <property type="match status" value="1"/>
</dbReference>
<dbReference type="Gene3D" id="3.40.50.300">
    <property type="entry name" value="P-loop containing nucleotide triphosphate hydrolases"/>
    <property type="match status" value="1"/>
</dbReference>
<dbReference type="Gene3D" id="1.10.10.10">
    <property type="entry name" value="Winged helix-like DNA-binding domain superfamily/Winged helix DNA-binding domain"/>
    <property type="match status" value="1"/>
</dbReference>
<dbReference type="InterPro" id="IPR027417">
    <property type="entry name" value="P-loop_NTPase"/>
</dbReference>
<evidence type="ECO:0000259" key="3">
    <source>
        <dbReference type="PROSITE" id="PS50043"/>
    </source>
</evidence>
<evidence type="ECO:0000313" key="4">
    <source>
        <dbReference type="EMBL" id="MCT7656965.1"/>
    </source>
</evidence>
<organism evidence="4 5">
    <name type="scientific">Mycobacterium deserti</name>
    <dbReference type="NCBI Taxonomy" id="2978347"/>
    <lineage>
        <taxon>Bacteria</taxon>
        <taxon>Bacillati</taxon>
        <taxon>Actinomycetota</taxon>
        <taxon>Actinomycetes</taxon>
        <taxon>Mycobacteriales</taxon>
        <taxon>Mycobacteriaceae</taxon>
        <taxon>Mycobacterium</taxon>
    </lineage>
</organism>
<sequence length="908" mass="97256">MYLVGRKAERQALDDLLAAVREGTSSTLVVTGEAGIGKTALLDHVADQASGLLVTRVAGIDSEMEFAFAALHQLCAPMAERLDRIPKPQRDALRTTFGEREGPAPDPFLVGLAVLSLLSEAAAQRPVLVLVDDQQWLDLASAQVLTFVARRLVAESVGMVFATRVVGGLAGLPELTVSPLRDEESHALLATVLDGPLDPRVRDRILAEAHGNPLALVEFSRSLRSEELAGGFGAPGAPLSHSLEGTFRRQVEALPAATRRLLALAAADPAGDPSLLWSAAELLGLATEAAEPAIESGLAEIGTRVRFRHPLIRATAYRSVPLSDRRRIHGALAAVTDEAVDPDRRAWHLGHAAVGPDDTVADELERSAGRVQARGGITAAAAFLERASSLTLDRHRRCDLAIAAASAKAQAGMLDGAREMLAVAEAEPLSDRQRAQADLARAELAYVTRRGNDAAPLMLSAARRLEAIDGTLARDTYLAALSAAVFAGRLAADGDVLEVSEAASAATRALSDPRPADLLLDGLATQHSAGFDKGLPAVHEALRIYGHRMTAEQELRWMWLANVAAARVWDMDRLTSLAQRHVQLARETGALSQLPLALSSYISVLLFRGQMAEASAQIDELRSLVEAMGETMTPYGAISLAAMRGDKAKLLSLTDTTIRDATRRGEGVGLTVAAWANALLHNGFGDYWDAMNEGLYATAYRGDCTSSGWALVELVEAAARSGEADVAADALERLSEMTAPSATDWGLGVEARSRALLSDGATAEHLYRDAIERFTRAGMRPDLGRSHLLYGEWLRRQRRRVDARYHLRSAHEIFEALGMAAFADRARRELSATGEKARSRAPQAAVRELTAQEAQVARLARAGLSNPEIGARLFISARTVQYHLGKVFTKLGIRSRSQLDSALSDADG</sequence>
<feature type="domain" description="HTH luxR-type" evidence="3">
    <location>
        <begin position="842"/>
        <end position="908"/>
    </location>
</feature>
<dbReference type="PRINTS" id="PR00038">
    <property type="entry name" value="HTHLUXR"/>
</dbReference>
<dbReference type="EMBL" id="JAODWD010000001">
    <property type="protein sequence ID" value="MCT7656965.1"/>
    <property type="molecule type" value="Genomic_DNA"/>
</dbReference>
<evidence type="ECO:0000313" key="5">
    <source>
        <dbReference type="Proteomes" id="UP001206639"/>
    </source>
</evidence>
<dbReference type="PROSITE" id="PS50043">
    <property type="entry name" value="HTH_LUXR_2"/>
    <property type="match status" value="1"/>
</dbReference>
<dbReference type="SUPFAM" id="SSF46894">
    <property type="entry name" value="C-terminal effector domain of the bipartite response regulators"/>
    <property type="match status" value="1"/>
</dbReference>
<comment type="caution">
    <text evidence="4">The sequence shown here is derived from an EMBL/GenBank/DDBJ whole genome shotgun (WGS) entry which is preliminary data.</text>
</comment>
<dbReference type="Proteomes" id="UP001206639">
    <property type="component" value="Unassembled WGS sequence"/>
</dbReference>
<accession>A0ABT2M6D3</accession>
<keyword evidence="1" id="KW-0547">Nucleotide-binding</keyword>
<dbReference type="RefSeq" id="WP_260991049.1">
    <property type="nucleotide sequence ID" value="NZ_JAODWD010000001.1"/>
</dbReference>
<evidence type="ECO:0000256" key="1">
    <source>
        <dbReference type="ARBA" id="ARBA00022741"/>
    </source>
</evidence>
<gene>
    <name evidence="4" type="ORF">N4S67_00860</name>
</gene>
<dbReference type="InterPro" id="IPR041664">
    <property type="entry name" value="AAA_16"/>
</dbReference>
<name>A0ABT2M6D3_9MYCO</name>
<dbReference type="Pfam" id="PF00196">
    <property type="entry name" value="GerE"/>
    <property type="match status" value="1"/>
</dbReference>
<dbReference type="SMART" id="SM00421">
    <property type="entry name" value="HTH_LUXR"/>
    <property type="match status" value="1"/>
</dbReference>
<protein>
    <submittedName>
        <fullName evidence="4">AAA family ATPase</fullName>
    </submittedName>
</protein>
<keyword evidence="2" id="KW-0067">ATP-binding</keyword>
<dbReference type="PANTHER" id="PTHR16305">
    <property type="entry name" value="TESTICULAR SOLUBLE ADENYLYL CYCLASE"/>
    <property type="match status" value="1"/>
</dbReference>
<dbReference type="InterPro" id="IPR000792">
    <property type="entry name" value="Tscrpt_reg_LuxR_C"/>
</dbReference>